<comment type="caution">
    <text evidence="1">The sequence shown here is derived from an EMBL/GenBank/DDBJ whole genome shotgun (WGS) entry which is preliminary data.</text>
</comment>
<gene>
    <name evidence="1" type="ORF">BKP35_02030</name>
</gene>
<proteinExistence type="predicted"/>
<accession>A0A1S2LVB1</accession>
<dbReference type="Proteomes" id="UP000180098">
    <property type="component" value="Unassembled WGS sequence"/>
</dbReference>
<dbReference type="Pfam" id="PF10949">
    <property type="entry name" value="DUF2777"/>
    <property type="match status" value="1"/>
</dbReference>
<organism evidence="1 2">
    <name type="scientific">Anaerobacillus arseniciselenatis</name>
    <dbReference type="NCBI Taxonomy" id="85682"/>
    <lineage>
        <taxon>Bacteria</taxon>
        <taxon>Bacillati</taxon>
        <taxon>Bacillota</taxon>
        <taxon>Bacilli</taxon>
        <taxon>Bacillales</taxon>
        <taxon>Bacillaceae</taxon>
        <taxon>Anaerobacillus</taxon>
    </lineage>
</organism>
<dbReference type="RefSeq" id="WP_071312212.1">
    <property type="nucleotide sequence ID" value="NZ_MLQQ01000001.1"/>
</dbReference>
<evidence type="ECO:0000313" key="2">
    <source>
        <dbReference type="Proteomes" id="UP000180098"/>
    </source>
</evidence>
<evidence type="ECO:0008006" key="3">
    <source>
        <dbReference type="Google" id="ProtNLM"/>
    </source>
</evidence>
<reference evidence="1 2" key="1">
    <citation type="submission" date="2016-10" db="EMBL/GenBank/DDBJ databases">
        <title>Draft genome sequences of four alkaliphilic bacteria belonging to the Anaerobacillus genus.</title>
        <authorList>
            <person name="Bassil N.M."/>
            <person name="Lloyd J.R."/>
        </authorList>
    </citation>
    <scope>NUCLEOTIDE SEQUENCE [LARGE SCALE GENOMIC DNA]</scope>
    <source>
        <strain evidence="1 2">DSM 15340</strain>
    </source>
</reference>
<dbReference type="AlphaFoldDB" id="A0A1S2LVB1"/>
<name>A0A1S2LVB1_9BACI</name>
<evidence type="ECO:0000313" key="1">
    <source>
        <dbReference type="EMBL" id="OIJ16286.1"/>
    </source>
</evidence>
<keyword evidence="2" id="KW-1185">Reference proteome</keyword>
<dbReference type="EMBL" id="MLQQ01000001">
    <property type="protein sequence ID" value="OIJ16286.1"/>
    <property type="molecule type" value="Genomic_DNA"/>
</dbReference>
<protein>
    <recommendedName>
        <fullName evidence="3">DUF2777 domain-containing protein</fullName>
    </recommendedName>
</protein>
<dbReference type="InterPro" id="IPR024488">
    <property type="entry name" value="DUF2777"/>
</dbReference>
<sequence length="325" mass="37912">MNRKEASNHIGKPIRVIDPLLGSYIGELVDIIAEPRKPWRGIVKINAIEQYPVQNLSDIKNEVITRPPFTSGETYEIIGSKIEPVNVEDLELNFEESLRTALLNEISHFNMEKEKVSHVLNELQNELQKIDPSYTIQSSKEADYQYYTILKNSKDIYLNDQNNNLIPLSNCPFEFEINVNGHWHAVQYDDELSFVDDQTTNYEVAEGDQIRINKQQFDPYHIFINELEKPALDSLTNGLKKYEMSHEHCVNCHNNLLNQYLATNDDKYFKGVNFISYQNKSETLIVQHHYERKICTDGQDVTYDRFEFTNDKGRRLLMTYTTESS</sequence>